<comment type="caution">
    <text evidence="3">The sequence shown here is derived from an EMBL/GenBank/DDBJ whole genome shotgun (WGS) entry which is preliminary data.</text>
</comment>
<feature type="region of interest" description="Disordered" evidence="1">
    <location>
        <begin position="244"/>
        <end position="264"/>
    </location>
</feature>
<proteinExistence type="predicted"/>
<dbReference type="Gene3D" id="3.30.420.10">
    <property type="entry name" value="Ribonuclease H-like superfamily/Ribonuclease H"/>
    <property type="match status" value="1"/>
</dbReference>
<sequence>MSHRLTPLGLRTIQGLLDIDRADDATIARTMKCSEVWIRKLRKRNSVTGTIVKPGNPYGAVRLTDFHRNALLNHLSSKNDLYQDEMQWWLLENFDLFISISTISRALKGVKWNKKSMGMIATQRDHLVRADWIVKTRELRADQFVFIDESGIDKRDGLRRTGWAPKGIKPKKLVPGGGKDRGVRHQVLPALTIVGILGLSVYEGTTDGQGFVDFIEKEVLPKTSPFPRPNSVLVMDTDECLDAGRGRSSAEKVGTNVPHSEIGQ</sequence>
<evidence type="ECO:0000256" key="1">
    <source>
        <dbReference type="SAM" id="MobiDB-lite"/>
    </source>
</evidence>
<evidence type="ECO:0000313" key="4">
    <source>
        <dbReference type="Proteomes" id="UP001600888"/>
    </source>
</evidence>
<dbReference type="Pfam" id="PF13358">
    <property type="entry name" value="DDE_3"/>
    <property type="match status" value="1"/>
</dbReference>
<dbReference type="InterPro" id="IPR036397">
    <property type="entry name" value="RNaseH_sf"/>
</dbReference>
<reference evidence="3 4" key="1">
    <citation type="submission" date="2024-03" db="EMBL/GenBank/DDBJ databases">
        <title>A high-quality draft genome sequence of Diaporthe vaccinii, a causative agent of upright dieback and viscid rot disease in cranberry plants.</title>
        <authorList>
            <person name="Sarrasin M."/>
            <person name="Lang B.F."/>
            <person name="Burger G."/>
        </authorList>
    </citation>
    <scope>NUCLEOTIDE SEQUENCE [LARGE SCALE GENOMIC DNA]</scope>
    <source>
        <strain evidence="3 4">IS7</strain>
    </source>
</reference>
<dbReference type="PANTHER" id="PTHR46564">
    <property type="entry name" value="TRANSPOSASE"/>
    <property type="match status" value="1"/>
</dbReference>
<dbReference type="Proteomes" id="UP001600888">
    <property type="component" value="Unassembled WGS sequence"/>
</dbReference>
<dbReference type="PANTHER" id="PTHR46564:SF1">
    <property type="entry name" value="TRANSPOSASE"/>
    <property type="match status" value="1"/>
</dbReference>
<dbReference type="InterPro" id="IPR038717">
    <property type="entry name" value="Tc1-like_DDE_dom"/>
</dbReference>
<accession>A0ABR4DQ67</accession>
<feature type="domain" description="Tc1-like transposase DDE" evidence="2">
    <location>
        <begin position="144"/>
        <end position="237"/>
    </location>
</feature>
<dbReference type="SUPFAM" id="SSF46689">
    <property type="entry name" value="Homeodomain-like"/>
    <property type="match status" value="1"/>
</dbReference>
<protein>
    <recommendedName>
        <fullName evidence="2">Tc1-like transposase DDE domain-containing protein</fullName>
    </recommendedName>
</protein>
<evidence type="ECO:0000313" key="3">
    <source>
        <dbReference type="EMBL" id="KAL2272528.1"/>
    </source>
</evidence>
<dbReference type="InterPro" id="IPR009057">
    <property type="entry name" value="Homeodomain-like_sf"/>
</dbReference>
<organism evidence="3 4">
    <name type="scientific">Diaporthe vaccinii</name>
    <dbReference type="NCBI Taxonomy" id="105482"/>
    <lineage>
        <taxon>Eukaryota</taxon>
        <taxon>Fungi</taxon>
        <taxon>Dikarya</taxon>
        <taxon>Ascomycota</taxon>
        <taxon>Pezizomycotina</taxon>
        <taxon>Sordariomycetes</taxon>
        <taxon>Sordariomycetidae</taxon>
        <taxon>Diaporthales</taxon>
        <taxon>Diaporthaceae</taxon>
        <taxon>Diaporthe</taxon>
        <taxon>Diaporthe eres species complex</taxon>
    </lineage>
</organism>
<keyword evidence="4" id="KW-1185">Reference proteome</keyword>
<evidence type="ECO:0000259" key="2">
    <source>
        <dbReference type="Pfam" id="PF13358"/>
    </source>
</evidence>
<name>A0ABR4DQ67_9PEZI</name>
<gene>
    <name evidence="3" type="ORF">FJTKL_06325</name>
</gene>
<dbReference type="EMBL" id="JBAWTH010000229">
    <property type="protein sequence ID" value="KAL2272528.1"/>
    <property type="molecule type" value="Genomic_DNA"/>
</dbReference>